<protein>
    <submittedName>
        <fullName evidence="9">Actin binding protein</fullName>
    </submittedName>
</protein>
<keyword evidence="4" id="KW-0256">Endoplasmic reticulum</keyword>
<evidence type="ECO:0000256" key="4">
    <source>
        <dbReference type="ARBA" id="ARBA00022824"/>
    </source>
</evidence>
<dbReference type="InterPro" id="IPR014710">
    <property type="entry name" value="RmlC-like_jellyroll"/>
</dbReference>
<evidence type="ECO:0000256" key="2">
    <source>
        <dbReference type="ARBA" id="ARBA00022723"/>
    </source>
</evidence>
<keyword evidence="10" id="KW-1185">Reference proteome</keyword>
<dbReference type="Pfam" id="PF02041">
    <property type="entry name" value="Auxin_BP"/>
    <property type="match status" value="1"/>
</dbReference>
<evidence type="ECO:0000256" key="1">
    <source>
        <dbReference type="ARBA" id="ARBA00004319"/>
    </source>
</evidence>
<evidence type="ECO:0000256" key="7">
    <source>
        <dbReference type="ARBA" id="ARBA00023180"/>
    </source>
</evidence>
<dbReference type="SUPFAM" id="SSF51182">
    <property type="entry name" value="RmlC-like cupins"/>
    <property type="match status" value="1"/>
</dbReference>
<keyword evidence="2" id="KW-0479">Metal-binding</keyword>
<evidence type="ECO:0000256" key="8">
    <source>
        <dbReference type="ARBA" id="ARBA00023294"/>
    </source>
</evidence>
<sequence>MEYDKSPFGCYYEQHFLSWLAYRGQDFPRFAGLLLVKNISKLPQLWEVRFISHYNCRFSVARHEEIEVWLQTFAPGSRTPIHRHSCEEVFVVLKGQGTLYLAPSSHSKYPGNPQEFHIFPNSTFHIPVNVHWVDCLVHDGTRCVNARKSFLQIQTRLGMLLFIFPHVGWPVMID</sequence>
<comment type="caution">
    <text evidence="9">The sequence shown here is derived from an EMBL/GenBank/DDBJ whole genome shotgun (WGS) entry which is preliminary data.</text>
</comment>
<keyword evidence="5" id="KW-0862">Zinc</keyword>
<dbReference type="EMBL" id="JACEIK010001293">
    <property type="protein sequence ID" value="MCD7468015.1"/>
    <property type="molecule type" value="Genomic_DNA"/>
</dbReference>
<proteinExistence type="predicted"/>
<evidence type="ECO:0000313" key="10">
    <source>
        <dbReference type="Proteomes" id="UP000823775"/>
    </source>
</evidence>
<keyword evidence="6" id="KW-0675">Receptor</keyword>
<keyword evidence="8" id="KW-0927">Auxin signaling pathway</keyword>
<dbReference type="InterPro" id="IPR011051">
    <property type="entry name" value="RmlC_Cupin_sf"/>
</dbReference>
<evidence type="ECO:0000313" key="9">
    <source>
        <dbReference type="EMBL" id="MCD7468015.1"/>
    </source>
</evidence>
<dbReference type="Proteomes" id="UP000823775">
    <property type="component" value="Unassembled WGS sequence"/>
</dbReference>
<dbReference type="PANTHER" id="PTHR37236">
    <property type="entry name" value="AUXIN-BINDING PROTEIN 1"/>
    <property type="match status" value="1"/>
</dbReference>
<organism evidence="9 10">
    <name type="scientific">Datura stramonium</name>
    <name type="common">Jimsonweed</name>
    <name type="synonym">Common thornapple</name>
    <dbReference type="NCBI Taxonomy" id="4076"/>
    <lineage>
        <taxon>Eukaryota</taxon>
        <taxon>Viridiplantae</taxon>
        <taxon>Streptophyta</taxon>
        <taxon>Embryophyta</taxon>
        <taxon>Tracheophyta</taxon>
        <taxon>Spermatophyta</taxon>
        <taxon>Magnoliopsida</taxon>
        <taxon>eudicotyledons</taxon>
        <taxon>Gunneridae</taxon>
        <taxon>Pentapetalae</taxon>
        <taxon>asterids</taxon>
        <taxon>lamiids</taxon>
        <taxon>Solanales</taxon>
        <taxon>Solanaceae</taxon>
        <taxon>Solanoideae</taxon>
        <taxon>Datureae</taxon>
        <taxon>Datura</taxon>
    </lineage>
</organism>
<accession>A0ABS8TAI4</accession>
<reference evidence="9 10" key="1">
    <citation type="journal article" date="2021" name="BMC Genomics">
        <title>Datura genome reveals duplications of psychoactive alkaloid biosynthetic genes and high mutation rate following tissue culture.</title>
        <authorList>
            <person name="Rajewski A."/>
            <person name="Carter-House D."/>
            <person name="Stajich J."/>
            <person name="Litt A."/>
        </authorList>
    </citation>
    <scope>NUCLEOTIDE SEQUENCE [LARGE SCALE GENOMIC DNA]</scope>
    <source>
        <strain evidence="9">AR-01</strain>
    </source>
</reference>
<evidence type="ECO:0000256" key="3">
    <source>
        <dbReference type="ARBA" id="ARBA00022729"/>
    </source>
</evidence>
<name>A0ABS8TAI4_DATST</name>
<comment type="subcellular location">
    <subcellularLocation>
        <location evidence="1">Endoplasmic reticulum lumen</location>
    </subcellularLocation>
</comment>
<evidence type="ECO:0000256" key="6">
    <source>
        <dbReference type="ARBA" id="ARBA00023170"/>
    </source>
</evidence>
<dbReference type="Gene3D" id="2.60.120.10">
    <property type="entry name" value="Jelly Rolls"/>
    <property type="match status" value="1"/>
</dbReference>
<keyword evidence="3" id="KW-0732">Signal</keyword>
<gene>
    <name evidence="9" type="primary">ABP1_1</name>
    <name evidence="9" type="ORF">HAX54_005800</name>
</gene>
<evidence type="ECO:0000256" key="5">
    <source>
        <dbReference type="ARBA" id="ARBA00022833"/>
    </source>
</evidence>
<dbReference type="PRINTS" id="PR00655">
    <property type="entry name" value="AUXINBINDNGP"/>
</dbReference>
<keyword evidence="7" id="KW-0325">Glycoprotein</keyword>
<dbReference type="PANTHER" id="PTHR37236:SF1">
    <property type="entry name" value="AUXIN-BINDING PROTEIN 1"/>
    <property type="match status" value="1"/>
</dbReference>
<dbReference type="InterPro" id="IPR000526">
    <property type="entry name" value="Auxin-bd"/>
</dbReference>